<dbReference type="GO" id="GO:0003677">
    <property type="term" value="F:DNA binding"/>
    <property type="evidence" value="ECO:0007669"/>
    <property type="project" value="UniProtKB-KW"/>
</dbReference>
<dbReference type="RefSeq" id="WP_025977518.1">
    <property type="nucleotide sequence ID" value="NZ_CP015614.1"/>
</dbReference>
<dbReference type="Pfam" id="PF07702">
    <property type="entry name" value="UTRA"/>
    <property type="match status" value="1"/>
</dbReference>
<name>A0A172Y3P1_9CAUL</name>
<dbReference type="SMART" id="SM00345">
    <property type="entry name" value="HTH_GNTR"/>
    <property type="match status" value="1"/>
</dbReference>
<protein>
    <recommendedName>
        <fullName evidence="4">HTH gntR-type domain-containing protein</fullName>
    </recommendedName>
</protein>
<dbReference type="InterPro" id="IPR000524">
    <property type="entry name" value="Tscrpt_reg_HTH_GntR"/>
</dbReference>
<dbReference type="PANTHER" id="PTHR44846:SF1">
    <property type="entry name" value="MANNOSYL-D-GLYCERATE TRANSPORT_METABOLISM SYSTEM REPRESSOR MNGR-RELATED"/>
    <property type="match status" value="1"/>
</dbReference>
<dbReference type="Proteomes" id="UP000077603">
    <property type="component" value="Chromosome"/>
</dbReference>
<evidence type="ECO:0000313" key="6">
    <source>
        <dbReference type="Proteomes" id="UP000077603"/>
    </source>
</evidence>
<dbReference type="InterPro" id="IPR011663">
    <property type="entry name" value="UTRA"/>
</dbReference>
<dbReference type="SMART" id="SM00866">
    <property type="entry name" value="UTRA"/>
    <property type="match status" value="1"/>
</dbReference>
<keyword evidence="1" id="KW-0805">Transcription regulation</keyword>
<dbReference type="SUPFAM" id="SSF46785">
    <property type="entry name" value="Winged helix' DNA-binding domain"/>
    <property type="match status" value="1"/>
</dbReference>
<dbReference type="InterPro" id="IPR050679">
    <property type="entry name" value="Bact_HTH_transcr_reg"/>
</dbReference>
<dbReference type="InterPro" id="IPR028978">
    <property type="entry name" value="Chorismate_lyase_/UTRA_dom_sf"/>
</dbReference>
<dbReference type="Pfam" id="PF00392">
    <property type="entry name" value="GntR"/>
    <property type="match status" value="1"/>
</dbReference>
<feature type="domain" description="HTH gntR-type" evidence="4">
    <location>
        <begin position="24"/>
        <end position="92"/>
    </location>
</feature>
<dbReference type="AlphaFoldDB" id="A0A172Y3P1"/>
<evidence type="ECO:0000256" key="1">
    <source>
        <dbReference type="ARBA" id="ARBA00023015"/>
    </source>
</evidence>
<dbReference type="GO" id="GO:0003700">
    <property type="term" value="F:DNA-binding transcription factor activity"/>
    <property type="evidence" value="ECO:0007669"/>
    <property type="project" value="InterPro"/>
</dbReference>
<reference evidence="5 6" key="1">
    <citation type="journal article" date="2014" name="Genome Announc.">
        <title>Genome Sequence of a Promising Hydrogen-Producing Facultative Anaerobic Bacterium, Brevundimonas naejangsanensis Strain B1.</title>
        <authorList>
            <person name="Su H."/>
            <person name="Zhang T."/>
            <person name="Bao M."/>
            <person name="Jiang Y."/>
            <person name="Wang Y."/>
            <person name="Tan T."/>
        </authorList>
    </citation>
    <scope>NUCLEOTIDE SEQUENCE [LARGE SCALE GENOMIC DNA]</scope>
    <source>
        <strain evidence="5 6">B1</strain>
    </source>
</reference>
<proteinExistence type="predicted"/>
<dbReference type="eggNOG" id="COG2188">
    <property type="taxonomic scope" value="Bacteria"/>
</dbReference>
<keyword evidence="6" id="KW-1185">Reference proteome</keyword>
<dbReference type="PANTHER" id="PTHR44846">
    <property type="entry name" value="MANNOSYL-D-GLYCERATE TRANSPORT/METABOLISM SYSTEM REPRESSOR MNGR-RELATED"/>
    <property type="match status" value="1"/>
</dbReference>
<dbReference type="STRING" id="588932.DA69_03050"/>
<dbReference type="SUPFAM" id="SSF64288">
    <property type="entry name" value="Chorismate lyase-like"/>
    <property type="match status" value="1"/>
</dbReference>
<dbReference type="PROSITE" id="PS50949">
    <property type="entry name" value="HTH_GNTR"/>
    <property type="match status" value="1"/>
</dbReference>
<dbReference type="KEGG" id="bne:DA69_03050"/>
<dbReference type="OrthoDB" id="7334968at2"/>
<keyword evidence="2" id="KW-0238">DNA-binding</keyword>
<dbReference type="InterPro" id="IPR036390">
    <property type="entry name" value="WH_DNA-bd_sf"/>
</dbReference>
<accession>A0A172Y3P1</accession>
<dbReference type="GO" id="GO:0045892">
    <property type="term" value="P:negative regulation of DNA-templated transcription"/>
    <property type="evidence" value="ECO:0007669"/>
    <property type="project" value="TreeGrafter"/>
</dbReference>
<dbReference type="EMBL" id="CP015614">
    <property type="protein sequence ID" value="ANF53818.1"/>
    <property type="molecule type" value="Genomic_DNA"/>
</dbReference>
<dbReference type="CDD" id="cd07377">
    <property type="entry name" value="WHTH_GntR"/>
    <property type="match status" value="1"/>
</dbReference>
<dbReference type="Gene3D" id="1.10.10.10">
    <property type="entry name" value="Winged helix-like DNA-binding domain superfamily/Winged helix DNA-binding domain"/>
    <property type="match status" value="1"/>
</dbReference>
<dbReference type="Gene3D" id="3.40.1410.10">
    <property type="entry name" value="Chorismate lyase-like"/>
    <property type="match status" value="1"/>
</dbReference>
<keyword evidence="3" id="KW-0804">Transcription</keyword>
<dbReference type="InterPro" id="IPR036388">
    <property type="entry name" value="WH-like_DNA-bd_sf"/>
</dbReference>
<evidence type="ECO:0000259" key="4">
    <source>
        <dbReference type="PROSITE" id="PS50949"/>
    </source>
</evidence>
<evidence type="ECO:0000256" key="3">
    <source>
        <dbReference type="ARBA" id="ARBA00023163"/>
    </source>
</evidence>
<dbReference type="PRINTS" id="PR00035">
    <property type="entry name" value="HTHGNTR"/>
</dbReference>
<evidence type="ECO:0000256" key="2">
    <source>
        <dbReference type="ARBA" id="ARBA00023125"/>
    </source>
</evidence>
<evidence type="ECO:0000313" key="5">
    <source>
        <dbReference type="EMBL" id="ANF53818.1"/>
    </source>
</evidence>
<organism evidence="5 6">
    <name type="scientific">Brevundimonas naejangsanensis</name>
    <dbReference type="NCBI Taxonomy" id="588932"/>
    <lineage>
        <taxon>Bacteria</taxon>
        <taxon>Pseudomonadati</taxon>
        <taxon>Pseudomonadota</taxon>
        <taxon>Alphaproteobacteria</taxon>
        <taxon>Caulobacterales</taxon>
        <taxon>Caulobacteraceae</taxon>
        <taxon>Brevundimonas</taxon>
    </lineage>
</organism>
<gene>
    <name evidence="5" type="ORF">DA69_03050</name>
</gene>
<sequence length="266" mass="29216">MTSSPPTDDALDLRPELLDDRLPIPLYHQVRLLLAERIRRGVFPPGCLLPGEHQIAELLGASRITIKRAMNELADAGLVTRHRGRGTVVAPQVELPVVTGSFSTLMDSLKTMGHETQVELLESRSVAADSDVAHALAVSPGAPVRRIIRLRRLGETPFSYLVSWLPEFVASGCDDAAFAEQSMLDLLERAGATPHEAELWISSVGADTAAASALQVAIGSPLLRVERIMRRADGEPVQYIHAHYHADRFRYHLLSRREDGNWQDGA</sequence>